<dbReference type="InParanoid" id="D6Z3N8"/>
<dbReference type="InterPro" id="IPR017896">
    <property type="entry name" value="4Fe4S_Fe-S-bd"/>
</dbReference>
<dbReference type="PANTHER" id="PTHR43255:SF1">
    <property type="entry name" value="IRON-SULFUR-BINDING OXIDOREDUCTASE FADF-RELATED"/>
    <property type="match status" value="1"/>
</dbReference>
<dbReference type="Gene3D" id="1.10.1060.10">
    <property type="entry name" value="Alpha-helical ferredoxin"/>
    <property type="match status" value="1"/>
</dbReference>
<feature type="transmembrane region" description="Helical" evidence="6">
    <location>
        <begin position="243"/>
        <end position="261"/>
    </location>
</feature>
<feature type="transmembrane region" description="Helical" evidence="6">
    <location>
        <begin position="119"/>
        <end position="137"/>
    </location>
</feature>
<sequence length="397" mass="44555">MSEGMKVQPDLEFIKYLKNAGGDTLKKCYQCATCSVVCPLSGDDKPFPRKEMIWSQWGLKEKLVADPDVMLCHQCGDCTTNCPRGAKPGDVLGAIRAYAYTHYGFPQGLAKLCSEGKNLPIMILIPTIIIGLVWWLSGGMKLPEGEINFGYFFGDGYYVLPQTTLLIQLIFVPTLLFAIYAFYRGISNMWQGMAAQLPASQRNFRPSVMQFISQFLLPSVKEILAHKRFNECGTNRNRVTGHMPLVFAFIALLAVTAYAMIRKDIFGLFIDGLHVPLTFADPFKILANVAGVALIVGVGILWVNRSKTERENNSTPTFYDWYPIGIVMAVGVTGMAAQIFRLGDVAVMAYLFYFMHLVSVFMLFLYTPYTKLAHMFYRTFAMAFEKYRLSGFAGKTE</sequence>
<keyword evidence="6" id="KW-0472">Membrane</keyword>
<dbReference type="PANTHER" id="PTHR43255">
    <property type="entry name" value="IRON-SULFUR-BINDING OXIDOREDUCTASE FADF-RELATED-RELATED"/>
    <property type="match status" value="1"/>
</dbReference>
<evidence type="ECO:0000313" key="9">
    <source>
        <dbReference type="Proteomes" id="UP000001508"/>
    </source>
</evidence>
<dbReference type="KEGG" id="dak:DaAHT2_1468"/>
<keyword evidence="5" id="KW-0411">Iron-sulfur</keyword>
<keyword evidence="3" id="KW-0560">Oxidoreductase</keyword>
<dbReference type="GO" id="GO:0051539">
    <property type="term" value="F:4 iron, 4 sulfur cluster binding"/>
    <property type="evidence" value="ECO:0007669"/>
    <property type="project" value="UniProtKB-KW"/>
</dbReference>
<dbReference type="GO" id="GO:0005886">
    <property type="term" value="C:plasma membrane"/>
    <property type="evidence" value="ECO:0007669"/>
    <property type="project" value="TreeGrafter"/>
</dbReference>
<dbReference type="SUPFAM" id="SSF46548">
    <property type="entry name" value="alpha-helical ferredoxin"/>
    <property type="match status" value="1"/>
</dbReference>
<feature type="domain" description="4Fe-4S ferredoxin-type" evidence="7">
    <location>
        <begin position="61"/>
        <end position="92"/>
    </location>
</feature>
<gene>
    <name evidence="8" type="ordered locus">DaAHT2_1468</name>
</gene>
<dbReference type="GO" id="GO:0016491">
    <property type="term" value="F:oxidoreductase activity"/>
    <property type="evidence" value="ECO:0007669"/>
    <property type="project" value="UniProtKB-KW"/>
</dbReference>
<dbReference type="eggNOG" id="COG2181">
    <property type="taxonomic scope" value="Bacteria"/>
</dbReference>
<keyword evidence="1" id="KW-0004">4Fe-4S</keyword>
<dbReference type="Proteomes" id="UP000001508">
    <property type="component" value="Chromosome"/>
</dbReference>
<accession>D6Z3N8</accession>
<evidence type="ECO:0000259" key="7">
    <source>
        <dbReference type="PROSITE" id="PS51379"/>
    </source>
</evidence>
<feature type="transmembrane region" description="Helical" evidence="6">
    <location>
        <begin position="347"/>
        <end position="366"/>
    </location>
</feature>
<feature type="transmembrane region" description="Helical" evidence="6">
    <location>
        <begin position="324"/>
        <end position="341"/>
    </location>
</feature>
<name>D6Z3N8_DESAT</name>
<feature type="transmembrane region" description="Helical" evidence="6">
    <location>
        <begin position="285"/>
        <end position="303"/>
    </location>
</feature>
<dbReference type="SUPFAM" id="SSF103501">
    <property type="entry name" value="Respiratory nitrate reductase 1 gamma chain"/>
    <property type="match status" value="1"/>
</dbReference>
<dbReference type="Pfam" id="PF13183">
    <property type="entry name" value="Fer4_8"/>
    <property type="match status" value="1"/>
</dbReference>
<dbReference type="EMBL" id="CP001940">
    <property type="protein sequence ID" value="ADH86163.1"/>
    <property type="molecule type" value="Genomic_DNA"/>
</dbReference>
<dbReference type="PROSITE" id="PS51379">
    <property type="entry name" value="4FE4S_FER_2"/>
    <property type="match status" value="1"/>
</dbReference>
<dbReference type="Gene3D" id="1.20.950.20">
    <property type="entry name" value="Transmembrane di-heme cytochromes, Chain C"/>
    <property type="match status" value="1"/>
</dbReference>
<evidence type="ECO:0000313" key="8">
    <source>
        <dbReference type="EMBL" id="ADH86163.1"/>
    </source>
</evidence>
<organism evidence="8 9">
    <name type="scientific">Desulfurivibrio alkaliphilus (strain DSM 19089 / UNIQEM U267 / AHT2)</name>
    <dbReference type="NCBI Taxonomy" id="589865"/>
    <lineage>
        <taxon>Bacteria</taxon>
        <taxon>Pseudomonadati</taxon>
        <taxon>Thermodesulfobacteriota</taxon>
        <taxon>Desulfobulbia</taxon>
        <taxon>Desulfobulbales</taxon>
        <taxon>Desulfobulbaceae</taxon>
        <taxon>Desulfurivibrio</taxon>
    </lineage>
</organism>
<keyword evidence="9" id="KW-1185">Reference proteome</keyword>
<dbReference type="InterPro" id="IPR009051">
    <property type="entry name" value="Helical_ferredxn"/>
</dbReference>
<evidence type="ECO:0000256" key="2">
    <source>
        <dbReference type="ARBA" id="ARBA00022723"/>
    </source>
</evidence>
<evidence type="ECO:0000256" key="3">
    <source>
        <dbReference type="ARBA" id="ARBA00023002"/>
    </source>
</evidence>
<dbReference type="OrthoDB" id="9794954at2"/>
<dbReference type="eggNOG" id="COG1150">
    <property type="taxonomic scope" value="Bacteria"/>
</dbReference>
<evidence type="ECO:0000256" key="1">
    <source>
        <dbReference type="ARBA" id="ARBA00022485"/>
    </source>
</evidence>
<reference evidence="9" key="1">
    <citation type="submission" date="2010-02" db="EMBL/GenBank/DDBJ databases">
        <title>Complete sequence of Desulfurivibrio alkaliphilus AHT2.</title>
        <authorList>
            <consortium name="US DOE Joint Genome Institute"/>
            <person name="Pitluck S."/>
            <person name="Chertkov O."/>
            <person name="Detter J.C."/>
            <person name="Han C."/>
            <person name="Tapia R."/>
            <person name="Larimer F."/>
            <person name="Land M."/>
            <person name="Hauser L."/>
            <person name="Kyrpides N."/>
            <person name="Mikhailova N."/>
            <person name="Sorokin D.Y."/>
            <person name="Muyzer G."/>
            <person name="Woyke T."/>
        </authorList>
    </citation>
    <scope>NUCLEOTIDE SEQUENCE [LARGE SCALE GENOMIC DNA]</scope>
    <source>
        <strain evidence="9">DSM 19089 / UNIQEM U267 / AHT2</strain>
    </source>
</reference>
<keyword evidence="4" id="KW-0408">Iron</keyword>
<dbReference type="AlphaFoldDB" id="D6Z3N8"/>
<keyword evidence="2" id="KW-0479">Metal-binding</keyword>
<keyword evidence="6" id="KW-0812">Transmembrane</keyword>
<dbReference type="PROSITE" id="PS00198">
    <property type="entry name" value="4FE4S_FER_1"/>
    <property type="match status" value="1"/>
</dbReference>
<dbReference type="GO" id="GO:0046872">
    <property type="term" value="F:metal ion binding"/>
    <property type="evidence" value="ECO:0007669"/>
    <property type="project" value="UniProtKB-KW"/>
</dbReference>
<dbReference type="InterPro" id="IPR017900">
    <property type="entry name" value="4Fe4S_Fe_S_CS"/>
</dbReference>
<keyword evidence="6" id="KW-1133">Transmembrane helix</keyword>
<dbReference type="STRING" id="589865.DaAHT2_1468"/>
<proteinExistence type="predicted"/>
<evidence type="ECO:0000256" key="4">
    <source>
        <dbReference type="ARBA" id="ARBA00023004"/>
    </source>
</evidence>
<dbReference type="InterPro" id="IPR036197">
    <property type="entry name" value="NarG-like_sf"/>
</dbReference>
<evidence type="ECO:0000256" key="6">
    <source>
        <dbReference type="SAM" id="Phobius"/>
    </source>
</evidence>
<protein>
    <submittedName>
        <fullName evidence="8">Heterodisulfide reductase, subunit E (HdrE)</fullName>
    </submittedName>
</protein>
<dbReference type="NCBIfam" id="NF038018">
    <property type="entry name" value="qmoC"/>
    <property type="match status" value="1"/>
</dbReference>
<evidence type="ECO:0000256" key="5">
    <source>
        <dbReference type="ARBA" id="ARBA00023014"/>
    </source>
</evidence>
<dbReference type="InterPro" id="IPR051460">
    <property type="entry name" value="HdrC_iron-sulfur_subunit"/>
</dbReference>
<dbReference type="HOGENOM" id="CLU_705340_0_0_7"/>
<dbReference type="RefSeq" id="WP_013163690.1">
    <property type="nucleotide sequence ID" value="NC_014216.1"/>
</dbReference>
<feature type="transmembrane region" description="Helical" evidence="6">
    <location>
        <begin position="157"/>
        <end position="183"/>
    </location>
</feature>